<dbReference type="Proteomes" id="UP001162162">
    <property type="component" value="Unassembled WGS sequence"/>
</dbReference>
<dbReference type="PANTHER" id="PTHR13510">
    <property type="entry name" value="FYVE-FINGER-CONTAINING RAB5 EFFECTOR PROTEIN RABENOSYN-5-RELATED"/>
    <property type="match status" value="1"/>
</dbReference>
<dbReference type="SUPFAM" id="SSF140125">
    <property type="entry name" value="Rabenosyn-5 Rab-binding domain-like"/>
    <property type="match status" value="1"/>
</dbReference>
<evidence type="ECO:0000313" key="3">
    <source>
        <dbReference type="Proteomes" id="UP001162162"/>
    </source>
</evidence>
<evidence type="ECO:0000313" key="2">
    <source>
        <dbReference type="EMBL" id="KAJ8947892.1"/>
    </source>
</evidence>
<organism evidence="2 3">
    <name type="scientific">Aromia moschata</name>
    <dbReference type="NCBI Taxonomy" id="1265417"/>
    <lineage>
        <taxon>Eukaryota</taxon>
        <taxon>Metazoa</taxon>
        <taxon>Ecdysozoa</taxon>
        <taxon>Arthropoda</taxon>
        <taxon>Hexapoda</taxon>
        <taxon>Insecta</taxon>
        <taxon>Pterygota</taxon>
        <taxon>Neoptera</taxon>
        <taxon>Endopterygota</taxon>
        <taxon>Coleoptera</taxon>
        <taxon>Polyphaga</taxon>
        <taxon>Cucujiformia</taxon>
        <taxon>Chrysomeloidea</taxon>
        <taxon>Cerambycidae</taxon>
        <taxon>Cerambycinae</taxon>
        <taxon>Callichromatini</taxon>
        <taxon>Aromia</taxon>
    </lineage>
</organism>
<accession>A0AAV8YBP6</accession>
<proteinExistence type="predicted"/>
<dbReference type="InterPro" id="IPR036531">
    <property type="entry name" value="Rbsn_Rab-bd_sf"/>
</dbReference>
<dbReference type="PANTHER" id="PTHR13510:SF44">
    <property type="entry name" value="RABENOSYN-5"/>
    <property type="match status" value="1"/>
</dbReference>
<evidence type="ECO:0000259" key="1">
    <source>
        <dbReference type="Pfam" id="PF11464"/>
    </source>
</evidence>
<sequence length="265" mass="29992">MCNSCSYFLPYETAQTIVAPVNNANGREQAAGKESDSLRVCGHCLDMLECRRRLQIEQMMQPIICQLYSHLQKIKSQIESSVEMYNKIYNSLISGETTYLLQDLQSLRTTIADKAQMIDTLSKKIASLPVDAETPKAAALQNSIRKATSVYIKDYLLTLAAPPTPQDLEKIKRERSMRAVDEDVAPMPRASIKRVTVTTGWSPANVSETAAAEEGDPLLEQMSIVRNYIEQARKAHRFEEVASLQENLEMLKQTYRKQQTQQRDE</sequence>
<dbReference type="Pfam" id="PF11464">
    <property type="entry name" value="Rbsn"/>
    <property type="match status" value="1"/>
</dbReference>
<feature type="domain" description="Rabenosyn Rab binding" evidence="1">
    <location>
        <begin position="217"/>
        <end position="257"/>
    </location>
</feature>
<dbReference type="AlphaFoldDB" id="A0AAV8YBP6"/>
<protein>
    <recommendedName>
        <fullName evidence="1">Rabenosyn Rab binding domain-containing protein</fullName>
    </recommendedName>
</protein>
<dbReference type="EMBL" id="JAPWTK010000150">
    <property type="protein sequence ID" value="KAJ8947892.1"/>
    <property type="molecule type" value="Genomic_DNA"/>
</dbReference>
<name>A0AAV8YBP6_9CUCU</name>
<keyword evidence="3" id="KW-1185">Reference proteome</keyword>
<gene>
    <name evidence="2" type="ORF">NQ318_010038</name>
</gene>
<reference evidence="2" key="1">
    <citation type="journal article" date="2023" name="Insect Mol. Biol.">
        <title>Genome sequencing provides insights into the evolution of gene families encoding plant cell wall-degrading enzymes in longhorned beetles.</title>
        <authorList>
            <person name="Shin N.R."/>
            <person name="Okamura Y."/>
            <person name="Kirsch R."/>
            <person name="Pauchet Y."/>
        </authorList>
    </citation>
    <scope>NUCLEOTIDE SEQUENCE</scope>
    <source>
        <strain evidence="2">AMC_N1</strain>
    </source>
</reference>
<dbReference type="Gene3D" id="4.10.860.20">
    <property type="entry name" value="Rabenosyn, Rab binding domain"/>
    <property type="match status" value="1"/>
</dbReference>
<dbReference type="InterPro" id="IPR021565">
    <property type="entry name" value="Rbsn_Rab-bd"/>
</dbReference>
<comment type="caution">
    <text evidence="2">The sequence shown here is derived from an EMBL/GenBank/DDBJ whole genome shotgun (WGS) entry which is preliminary data.</text>
</comment>
<dbReference type="InterPro" id="IPR052727">
    <property type="entry name" value="Rab4/Rab5_effector"/>
</dbReference>